<reference evidence="1" key="1">
    <citation type="submission" date="2020-03" db="EMBL/GenBank/DDBJ databases">
        <title>Castanea mollissima Vanexum genome sequencing.</title>
        <authorList>
            <person name="Staton M."/>
        </authorList>
    </citation>
    <scope>NUCLEOTIDE SEQUENCE</scope>
    <source>
        <tissue evidence="1">Leaf</tissue>
    </source>
</reference>
<evidence type="ECO:0000313" key="2">
    <source>
        <dbReference type="Proteomes" id="UP000737018"/>
    </source>
</evidence>
<dbReference type="Proteomes" id="UP000737018">
    <property type="component" value="Unassembled WGS sequence"/>
</dbReference>
<sequence length="248" mass="27451">MKRKDVHHDFSFIPFSPRKSPRLDVELLENMNEDPAIRVPQILEQGLLLQQQQQPPPFTSSSNNMLQMAVSPLSMLSSNGLEGRALVLYNQSLNTPFFKSPCSPDFPIVVNSALIPGLKEHFLALGNGNLGNSMEKEDRDKNPMVSNDCLAVVPWVASQRPLASGAKSPSAGVSEAMETEEVEMMDADYDSGSNISSQRAFEYDGMVQEAGELPHWQQQHSMQPHFLKNNSAPVECANYNVPSKGDFM</sequence>
<dbReference type="PANTHER" id="PTHR35510:SF1">
    <property type="entry name" value="DBH-LIKE MONOOXYGENASE"/>
    <property type="match status" value="1"/>
</dbReference>
<accession>A0A8J4R9H1</accession>
<protein>
    <submittedName>
        <fullName evidence="1">Uncharacterized protein</fullName>
    </submittedName>
</protein>
<gene>
    <name evidence="1" type="ORF">CMV_007873</name>
</gene>
<organism evidence="1 2">
    <name type="scientific">Castanea mollissima</name>
    <name type="common">Chinese chestnut</name>
    <dbReference type="NCBI Taxonomy" id="60419"/>
    <lineage>
        <taxon>Eukaryota</taxon>
        <taxon>Viridiplantae</taxon>
        <taxon>Streptophyta</taxon>
        <taxon>Embryophyta</taxon>
        <taxon>Tracheophyta</taxon>
        <taxon>Spermatophyta</taxon>
        <taxon>Magnoliopsida</taxon>
        <taxon>eudicotyledons</taxon>
        <taxon>Gunneridae</taxon>
        <taxon>Pentapetalae</taxon>
        <taxon>rosids</taxon>
        <taxon>fabids</taxon>
        <taxon>Fagales</taxon>
        <taxon>Fagaceae</taxon>
        <taxon>Castanea</taxon>
    </lineage>
</organism>
<dbReference type="AlphaFoldDB" id="A0A8J4R9H1"/>
<comment type="caution">
    <text evidence="1">The sequence shown here is derived from an EMBL/GenBank/DDBJ whole genome shotgun (WGS) entry which is preliminary data.</text>
</comment>
<dbReference type="EMBL" id="JRKL02000801">
    <property type="protein sequence ID" value="KAF3968212.1"/>
    <property type="molecule type" value="Genomic_DNA"/>
</dbReference>
<dbReference type="PANTHER" id="PTHR35510">
    <property type="entry name" value="DBH-LIKE MONOOXYGENASE"/>
    <property type="match status" value="1"/>
</dbReference>
<keyword evidence="2" id="KW-1185">Reference proteome</keyword>
<dbReference type="OrthoDB" id="1937743at2759"/>
<evidence type="ECO:0000313" key="1">
    <source>
        <dbReference type="EMBL" id="KAF3968212.1"/>
    </source>
</evidence>
<proteinExistence type="predicted"/>
<name>A0A8J4R9H1_9ROSI</name>